<evidence type="ECO:0000256" key="3">
    <source>
        <dbReference type="ARBA" id="ARBA00022692"/>
    </source>
</evidence>
<feature type="transmembrane region" description="Helical" evidence="6">
    <location>
        <begin position="127"/>
        <end position="146"/>
    </location>
</feature>
<evidence type="ECO:0000259" key="7">
    <source>
        <dbReference type="PROSITE" id="PS50850"/>
    </source>
</evidence>
<keyword evidence="9" id="KW-1185">Reference proteome</keyword>
<evidence type="ECO:0000256" key="5">
    <source>
        <dbReference type="ARBA" id="ARBA00023136"/>
    </source>
</evidence>
<keyword evidence="3 6" id="KW-0812">Transmembrane</keyword>
<feature type="domain" description="Major facilitator superfamily (MFS) profile" evidence="7">
    <location>
        <begin position="50"/>
        <end position="235"/>
    </location>
</feature>
<dbReference type="InterPro" id="IPR005829">
    <property type="entry name" value="Sugar_transporter_CS"/>
</dbReference>
<dbReference type="AlphaFoldDB" id="A0A2V5HS41"/>
<dbReference type="Gene3D" id="1.20.1250.20">
    <property type="entry name" value="MFS general substrate transporter like domains"/>
    <property type="match status" value="1"/>
</dbReference>
<proteinExistence type="inferred from homology"/>
<dbReference type="PANTHER" id="PTHR48022">
    <property type="entry name" value="PLASTIDIC GLUCOSE TRANSPORTER 4"/>
    <property type="match status" value="1"/>
</dbReference>
<evidence type="ECO:0000256" key="2">
    <source>
        <dbReference type="ARBA" id="ARBA00010992"/>
    </source>
</evidence>
<feature type="transmembrane region" description="Helical" evidence="6">
    <location>
        <begin position="190"/>
        <end position="210"/>
    </location>
</feature>
<comment type="similarity">
    <text evidence="2">Belongs to the major facilitator superfamily. Sugar transporter (TC 2.A.1.1) family.</text>
</comment>
<organism evidence="8 9">
    <name type="scientific">Aspergillus indologenus CBS 114.80</name>
    <dbReference type="NCBI Taxonomy" id="1450541"/>
    <lineage>
        <taxon>Eukaryota</taxon>
        <taxon>Fungi</taxon>
        <taxon>Dikarya</taxon>
        <taxon>Ascomycota</taxon>
        <taxon>Pezizomycotina</taxon>
        <taxon>Eurotiomycetes</taxon>
        <taxon>Eurotiomycetidae</taxon>
        <taxon>Eurotiales</taxon>
        <taxon>Aspergillaceae</taxon>
        <taxon>Aspergillus</taxon>
        <taxon>Aspergillus subgen. Circumdati</taxon>
    </lineage>
</organism>
<keyword evidence="5 6" id="KW-0472">Membrane</keyword>
<feature type="transmembrane region" description="Helical" evidence="6">
    <location>
        <begin position="47"/>
        <end position="72"/>
    </location>
</feature>
<dbReference type="PROSITE" id="PS50850">
    <property type="entry name" value="MFS"/>
    <property type="match status" value="1"/>
</dbReference>
<sequence length="235" mass="25743">MEKPADFKQDSDLESVAPAELSEGATSVVTSSSFRDQLRAVKANKRACLAAFACSTTPILIGYDLTLIGSIIANTEFVHHFGCYDEAQQVWSLPANYQLVWTIVQYVSAMSSALGSGYLNDTLGRRVGFFTTVCLTISGTFVELFSPNWKVWIVAKVLMGAAMGSMQANTQTYVSEITPTSIRGLALSLFQFWIIIGQLIATCVLDFFCLPETKGLSFARLDALFEARTPARKFV</sequence>
<dbReference type="InterPro" id="IPR020846">
    <property type="entry name" value="MFS_dom"/>
</dbReference>
<dbReference type="Pfam" id="PF00083">
    <property type="entry name" value="Sugar_tr"/>
    <property type="match status" value="1"/>
</dbReference>
<dbReference type="PROSITE" id="PS00217">
    <property type="entry name" value="SUGAR_TRANSPORT_2"/>
    <property type="match status" value="1"/>
</dbReference>
<comment type="subcellular location">
    <subcellularLocation>
        <location evidence="1">Membrane</location>
        <topology evidence="1">Multi-pass membrane protein</topology>
    </subcellularLocation>
</comment>
<evidence type="ECO:0000256" key="6">
    <source>
        <dbReference type="SAM" id="Phobius"/>
    </source>
</evidence>
<evidence type="ECO:0000313" key="8">
    <source>
        <dbReference type="EMBL" id="PYI26621.1"/>
    </source>
</evidence>
<dbReference type="GO" id="GO:0016020">
    <property type="term" value="C:membrane"/>
    <property type="evidence" value="ECO:0007669"/>
    <property type="project" value="UniProtKB-SubCell"/>
</dbReference>
<name>A0A2V5HS41_9EURO</name>
<protein>
    <submittedName>
        <fullName evidence="8">MFS general substrate transporter</fullName>
    </submittedName>
</protein>
<keyword evidence="4 6" id="KW-1133">Transmembrane helix</keyword>
<accession>A0A2V5HS41</accession>
<evidence type="ECO:0000256" key="4">
    <source>
        <dbReference type="ARBA" id="ARBA00022989"/>
    </source>
</evidence>
<gene>
    <name evidence="8" type="ORF">BP00DRAFT_465284</name>
</gene>
<dbReference type="InterPro" id="IPR005828">
    <property type="entry name" value="MFS_sugar_transport-like"/>
</dbReference>
<dbReference type="InterPro" id="IPR050360">
    <property type="entry name" value="MFS_Sugar_Transporters"/>
</dbReference>
<dbReference type="EMBL" id="KZ825590">
    <property type="protein sequence ID" value="PYI26621.1"/>
    <property type="molecule type" value="Genomic_DNA"/>
</dbReference>
<dbReference type="GO" id="GO:0005351">
    <property type="term" value="F:carbohydrate:proton symporter activity"/>
    <property type="evidence" value="ECO:0007669"/>
    <property type="project" value="TreeGrafter"/>
</dbReference>
<dbReference type="PANTHER" id="PTHR48022:SF41">
    <property type="entry name" value="MAJOR FACILITATOR SUPERFAMILY (MFS) PROFILE DOMAIN-CONTAINING PROTEIN"/>
    <property type="match status" value="1"/>
</dbReference>
<dbReference type="Proteomes" id="UP000248817">
    <property type="component" value="Unassembled WGS sequence"/>
</dbReference>
<evidence type="ECO:0000256" key="1">
    <source>
        <dbReference type="ARBA" id="ARBA00004141"/>
    </source>
</evidence>
<reference evidence="8 9" key="1">
    <citation type="submission" date="2018-02" db="EMBL/GenBank/DDBJ databases">
        <title>The genomes of Aspergillus section Nigri reveals drivers in fungal speciation.</title>
        <authorList>
            <consortium name="DOE Joint Genome Institute"/>
            <person name="Vesth T.C."/>
            <person name="Nybo J."/>
            <person name="Theobald S."/>
            <person name="Brandl J."/>
            <person name="Frisvad J.C."/>
            <person name="Nielsen K.F."/>
            <person name="Lyhne E.K."/>
            <person name="Kogle M.E."/>
            <person name="Kuo A."/>
            <person name="Riley R."/>
            <person name="Clum A."/>
            <person name="Nolan M."/>
            <person name="Lipzen A."/>
            <person name="Salamov A."/>
            <person name="Henrissat B."/>
            <person name="Wiebenga A."/>
            <person name="De vries R.P."/>
            <person name="Grigoriev I.V."/>
            <person name="Mortensen U.H."/>
            <person name="Andersen M.R."/>
            <person name="Baker S.E."/>
        </authorList>
    </citation>
    <scope>NUCLEOTIDE SEQUENCE [LARGE SCALE GENOMIC DNA]</scope>
    <source>
        <strain evidence="8 9">CBS 114.80</strain>
    </source>
</reference>
<evidence type="ECO:0000313" key="9">
    <source>
        <dbReference type="Proteomes" id="UP000248817"/>
    </source>
</evidence>
<feature type="transmembrane region" description="Helical" evidence="6">
    <location>
        <begin position="99"/>
        <end position="120"/>
    </location>
</feature>
<dbReference type="InterPro" id="IPR036259">
    <property type="entry name" value="MFS_trans_sf"/>
</dbReference>
<dbReference type="SUPFAM" id="SSF103473">
    <property type="entry name" value="MFS general substrate transporter"/>
    <property type="match status" value="1"/>
</dbReference>